<feature type="region of interest" description="Disordered" evidence="1">
    <location>
        <begin position="1241"/>
        <end position="1280"/>
    </location>
</feature>
<feature type="compositionally biased region" description="Polar residues" evidence="1">
    <location>
        <begin position="1744"/>
        <end position="1755"/>
    </location>
</feature>
<feature type="compositionally biased region" description="Polar residues" evidence="1">
    <location>
        <begin position="1691"/>
        <end position="1703"/>
    </location>
</feature>
<feature type="compositionally biased region" description="Basic and acidic residues" evidence="1">
    <location>
        <begin position="202"/>
        <end position="273"/>
    </location>
</feature>
<feature type="compositionally biased region" description="Polar residues" evidence="1">
    <location>
        <begin position="356"/>
        <end position="373"/>
    </location>
</feature>
<feature type="compositionally biased region" description="Low complexity" evidence="1">
    <location>
        <begin position="663"/>
        <end position="683"/>
    </location>
</feature>
<feature type="compositionally biased region" description="Low complexity" evidence="1">
    <location>
        <begin position="179"/>
        <end position="194"/>
    </location>
</feature>
<feature type="compositionally biased region" description="Polar residues" evidence="1">
    <location>
        <begin position="1659"/>
        <end position="1669"/>
    </location>
</feature>
<feature type="region of interest" description="Disordered" evidence="1">
    <location>
        <begin position="1401"/>
        <end position="1426"/>
    </location>
</feature>
<sequence length="1896" mass="203872">MNSRRYDTNDASRTGRDHNHERWIPPSAVEQGQRRPPSARHQSYDHGTTADSSRRNHPSNRAHTSHGPSASAHQSSAFQPAAPGTSSGKGSSGRTQQQYAGHPQKYSTSTSRPQMPTSQQSYSRMDETTKRRERKEGSDPHAHYRQQGPLDKPSPHSPAEKVQVTEDSRRVHRSRQEYATASAGRAGPSAAPAPQSYFYDATSERTRGKEPSRGVRDERDRYEDEERARRRRQREEDKLRAKQYAERALQDDRHRPSNEERKREEASKTDSRTLAKSTHATRTYDERFKDSDESDASRRRMTASHGARYPEAMAGTSTASIIEKLLLIFLTLSMCRHKRVRSSAVYDGGPGGAITYSSGLGSAPQPSSATQQRGRGVSGHLPPEPQPPEQGHSSNHRSHRERERDKERTRSREAAPPGSDSERELRRTHHSAAQPEVRGQGRRDSQAAPAAVPNPPSQGQARDSATATAREQQSGYGNQEAASGHQRKGSLSNWLFRRDSTKVSSKNNNVDVPRASEASQPVQPAARPLAASVSVNSTREPVNNDQTAQEHVPAARSHAVPVAPPGLPSGNVSGQARGADEALKGRSVDTLAPPIDRLIGSNRAGAVQEAPSSFPSVDRSRQAPVLMSTPAVVPSSETANTAHTSRNGGSAMPSAADPPVPATPTVVPASPSVPTVPSHPRTPLQATQQTHRAESGTTTRAADVTRVPSNTLPVTSSSPFPVVSSASRVAPPPTSGQSSRQVQDSALPSPAKATPSAPQYDTRTIAHQSPFHGNMRADVPARHAPTAGPDEIRGEGTPPRDPATAAHIPPPAQVDERYRVLPRNQSIPTPESLYLPIPNSTLFGGNQVQPQAARIHGVDGTRNGRLRGASDRDPPDVNEHGQHTQQLGETDLRVRESYAPPVTVTATVTQQQSSQGYGLNPQYLFDAHSASPSGRGEAPTPYHTPLDAPQVILSGSYQESVARRQDQQKAERPEGAEQVQDLVASLNEILSDPFRPSTSAERRSPRSKDNAEESSSVPAVADATFGGSGNVTTRRNGPTSRKKSKEKHLKPQVSDVSRINVPDSGPGHFGQSQPAPFHTGEMSLSTASHAVPRHAPEQVQQPASAPTIMKHASSQSAIVSEQPQASPKIQRNEAGNKTSVTHSFVPVSEQNSHSFRDIARDAGPSETPMVPSSTGFPPVGRPYVESDSPRPEVRTDDKRPPVRPNPSLDSLSLHAAYQPALSSVKHSPGPSGHALNEHVTQSIPVSQQRHSAAVQAATAETQRMPSHSSVPTNGQPVQRHADDPRLRQILLDSRPTPLTSTTVNAAALPSSSRDLYTNDLPLPTPDMPATLAMPYSRNISATGAADYDVTPRQTPVRPPSVKDIPINQPSQRHVDSSHSTSMAHAPYSNTHNLLAHTDSRVSDRHATQQYPASSVYQGQAHPVYPESIPKPELVQHAQAPSLRANTSTSNAARNQNSHAHAVTANVPPNLASRGLSSEAAKNIKSDTSVPPSIPPAPLPAGYGPPQRPEHRSTQTFARHAGQANDEKRSDARIRETAPAHPAASAVPSQLAPSRPSESSYPASQPSHQSVRSQPPVPHPTVSLSTPAVPTLSNSAPAPVPVRSNTDTILQSNVHASSGAQPSHSKRSAATTSASKPNPASLAPPPVNTSRSRESDGLKTPSSLTPNDARTTPAPPLSATPSQDSSKKKSGFFNTLFRTKSNGPSDRVHVDSREIWDHPSQSKPSRPNAARLQSRPDRDPVDRNPASQSAKSSRPSNKVVPPAATRAEAQRPVALQIPVQPSGRKSPAAKHGLFAKILAPKKRYRTVSSASVEANDGTATTVLNSPTASTLSTSPPMIPYRDPWAATQDWRADAEVQQNKRGKERRFRPGVTFDLNEDPPPERAPNPRHPSTPRRRG</sequence>
<feature type="region of interest" description="Disordered" evidence="1">
    <location>
        <begin position="1438"/>
        <end position="1790"/>
    </location>
</feature>
<feature type="compositionally biased region" description="Polar residues" evidence="1">
    <location>
        <begin position="1581"/>
        <end position="1595"/>
    </location>
</feature>
<feature type="region of interest" description="Disordered" evidence="1">
    <location>
        <begin position="356"/>
        <end position="814"/>
    </location>
</feature>
<gene>
    <name evidence="2" type="ORF">OE88DRAFT_1732410</name>
</gene>
<feature type="compositionally biased region" description="Polar residues" evidence="1">
    <location>
        <begin position="1367"/>
        <end position="1385"/>
    </location>
</feature>
<feature type="region of interest" description="Disordered" evidence="1">
    <location>
        <begin position="958"/>
        <end position="977"/>
    </location>
</feature>
<feature type="compositionally biased region" description="Polar residues" evidence="1">
    <location>
        <begin position="65"/>
        <end position="78"/>
    </location>
</feature>
<feature type="compositionally biased region" description="Polar residues" evidence="1">
    <location>
        <begin position="635"/>
        <end position="648"/>
    </location>
</feature>
<reference evidence="2 3" key="1">
    <citation type="journal article" date="2019" name="Nat. Ecol. Evol.">
        <title>Megaphylogeny resolves global patterns of mushroom evolution.</title>
        <authorList>
            <person name="Varga T."/>
            <person name="Krizsan K."/>
            <person name="Foldi C."/>
            <person name="Dima B."/>
            <person name="Sanchez-Garcia M."/>
            <person name="Sanchez-Ramirez S."/>
            <person name="Szollosi G.J."/>
            <person name="Szarkandi J.G."/>
            <person name="Papp V."/>
            <person name="Albert L."/>
            <person name="Andreopoulos W."/>
            <person name="Angelini C."/>
            <person name="Antonin V."/>
            <person name="Barry K.W."/>
            <person name="Bougher N.L."/>
            <person name="Buchanan P."/>
            <person name="Buyck B."/>
            <person name="Bense V."/>
            <person name="Catcheside P."/>
            <person name="Chovatia M."/>
            <person name="Cooper J."/>
            <person name="Damon W."/>
            <person name="Desjardin D."/>
            <person name="Finy P."/>
            <person name="Geml J."/>
            <person name="Haridas S."/>
            <person name="Hughes K."/>
            <person name="Justo A."/>
            <person name="Karasinski D."/>
            <person name="Kautmanova I."/>
            <person name="Kiss B."/>
            <person name="Kocsube S."/>
            <person name="Kotiranta H."/>
            <person name="LaButti K.M."/>
            <person name="Lechner B.E."/>
            <person name="Liimatainen K."/>
            <person name="Lipzen A."/>
            <person name="Lukacs Z."/>
            <person name="Mihaltcheva S."/>
            <person name="Morgado L.N."/>
            <person name="Niskanen T."/>
            <person name="Noordeloos M.E."/>
            <person name="Ohm R.A."/>
            <person name="Ortiz-Santana B."/>
            <person name="Ovrebo C."/>
            <person name="Racz N."/>
            <person name="Riley R."/>
            <person name="Savchenko A."/>
            <person name="Shiryaev A."/>
            <person name="Soop K."/>
            <person name="Spirin V."/>
            <person name="Szebenyi C."/>
            <person name="Tomsovsky M."/>
            <person name="Tulloss R.E."/>
            <person name="Uehling J."/>
            <person name="Grigoriev I.V."/>
            <person name="Vagvolgyi C."/>
            <person name="Papp T."/>
            <person name="Martin F.M."/>
            <person name="Miettinen O."/>
            <person name="Hibbett D.S."/>
            <person name="Nagy L.G."/>
        </authorList>
    </citation>
    <scope>NUCLEOTIDE SEQUENCE [LARGE SCALE GENOMIC DNA]</scope>
    <source>
        <strain evidence="2 3">OMC1185</strain>
    </source>
</reference>
<feature type="compositionally biased region" description="Basic and acidic residues" evidence="1">
    <location>
        <begin position="1000"/>
        <end position="1011"/>
    </location>
</feature>
<protein>
    <submittedName>
        <fullName evidence="2">Uncharacterized protein</fullName>
    </submittedName>
</protein>
<dbReference type="EMBL" id="ML213505">
    <property type="protein sequence ID" value="TFK55143.1"/>
    <property type="molecule type" value="Genomic_DNA"/>
</dbReference>
<keyword evidence="3" id="KW-1185">Reference proteome</keyword>
<feature type="region of interest" description="Disordered" evidence="1">
    <location>
        <begin position="988"/>
        <end position="1216"/>
    </location>
</feature>
<feature type="compositionally biased region" description="Polar residues" evidence="1">
    <location>
        <begin position="457"/>
        <end position="481"/>
    </location>
</feature>
<feature type="compositionally biased region" description="Polar residues" evidence="1">
    <location>
        <begin position="1407"/>
        <end position="1417"/>
    </location>
</feature>
<feature type="compositionally biased region" description="Polar residues" evidence="1">
    <location>
        <begin position="684"/>
        <end position="700"/>
    </location>
</feature>
<feature type="compositionally biased region" description="Basic and acidic residues" evidence="1">
    <location>
        <begin position="124"/>
        <end position="142"/>
    </location>
</feature>
<feature type="compositionally biased region" description="Polar residues" evidence="1">
    <location>
        <begin position="1241"/>
        <end position="1250"/>
    </location>
</feature>
<feature type="compositionally biased region" description="Polar residues" evidence="1">
    <location>
        <begin position="1030"/>
        <end position="1039"/>
    </location>
</feature>
<feature type="compositionally biased region" description="Basic and acidic residues" evidence="1">
    <location>
        <begin position="1705"/>
        <end position="1716"/>
    </location>
</feature>
<feature type="compositionally biased region" description="Low complexity" evidence="1">
    <location>
        <begin position="713"/>
        <end position="729"/>
    </location>
</feature>
<dbReference type="Proteomes" id="UP000305948">
    <property type="component" value="Unassembled WGS sequence"/>
</dbReference>
<feature type="region of interest" description="Disordered" evidence="1">
    <location>
        <begin position="855"/>
        <end position="887"/>
    </location>
</feature>
<feature type="region of interest" description="Disordered" evidence="1">
    <location>
        <begin position="1853"/>
        <end position="1896"/>
    </location>
</feature>
<feature type="compositionally biased region" description="Low complexity" evidence="1">
    <location>
        <begin position="905"/>
        <end position="915"/>
    </location>
</feature>
<feature type="compositionally biased region" description="Polar residues" evidence="1">
    <location>
        <begin position="1258"/>
        <end position="1276"/>
    </location>
</feature>
<feature type="compositionally biased region" description="Polar residues" evidence="1">
    <location>
        <begin position="533"/>
        <end position="549"/>
    </location>
</feature>
<feature type="compositionally biased region" description="Low complexity" evidence="1">
    <location>
        <begin position="1538"/>
        <end position="1548"/>
    </location>
</feature>
<organism evidence="2 3">
    <name type="scientific">Heliocybe sulcata</name>
    <dbReference type="NCBI Taxonomy" id="5364"/>
    <lineage>
        <taxon>Eukaryota</taxon>
        <taxon>Fungi</taxon>
        <taxon>Dikarya</taxon>
        <taxon>Basidiomycota</taxon>
        <taxon>Agaricomycotina</taxon>
        <taxon>Agaricomycetes</taxon>
        <taxon>Gloeophyllales</taxon>
        <taxon>Gloeophyllaceae</taxon>
        <taxon>Heliocybe</taxon>
    </lineage>
</organism>
<proteinExistence type="predicted"/>
<feature type="compositionally biased region" description="Basic and acidic residues" evidence="1">
    <location>
        <begin position="578"/>
        <end position="587"/>
    </location>
</feature>
<dbReference type="STRING" id="5364.A0A5C3NCV2"/>
<evidence type="ECO:0000313" key="2">
    <source>
        <dbReference type="EMBL" id="TFK55143.1"/>
    </source>
</evidence>
<feature type="compositionally biased region" description="Basic and acidic residues" evidence="1">
    <location>
        <begin position="1"/>
        <end position="23"/>
    </location>
</feature>
<feature type="compositionally biased region" description="Polar residues" evidence="1">
    <location>
        <begin position="1112"/>
        <end position="1153"/>
    </location>
</feature>
<feature type="compositionally biased region" description="Polar residues" evidence="1">
    <location>
        <begin position="1443"/>
        <end position="1458"/>
    </location>
</feature>
<feature type="compositionally biased region" description="Polar residues" evidence="1">
    <location>
        <begin position="1602"/>
        <end position="1622"/>
    </location>
</feature>
<feature type="region of interest" description="Disordered" evidence="1">
    <location>
        <begin position="905"/>
        <end position="948"/>
    </location>
</feature>
<accession>A0A5C3NCV2</accession>
<feature type="compositionally biased region" description="Basic and acidic residues" evidence="1">
    <location>
        <begin position="868"/>
        <end position="882"/>
    </location>
</feature>
<feature type="compositionally biased region" description="Low complexity" evidence="1">
    <location>
        <begin position="84"/>
        <end position="93"/>
    </location>
</feature>
<feature type="compositionally biased region" description="Basic and acidic residues" evidence="1">
    <location>
        <begin position="282"/>
        <end position="298"/>
    </location>
</feature>
<feature type="compositionally biased region" description="Polar residues" evidence="1">
    <location>
        <begin position="1555"/>
        <end position="1572"/>
    </location>
</feature>
<feature type="compositionally biased region" description="Basic residues" evidence="1">
    <location>
        <begin position="55"/>
        <end position="64"/>
    </location>
</feature>
<feature type="compositionally biased region" description="Polar residues" evidence="1">
    <location>
        <begin position="736"/>
        <end position="746"/>
    </location>
</feature>
<feature type="compositionally biased region" description="Basic and acidic residues" evidence="1">
    <location>
        <begin position="1187"/>
        <end position="1200"/>
    </location>
</feature>
<feature type="compositionally biased region" description="Basic and acidic residues" evidence="1">
    <location>
        <begin position="961"/>
        <end position="975"/>
    </location>
</feature>
<feature type="compositionally biased region" description="Basic and acidic residues" evidence="1">
    <location>
        <begin position="400"/>
        <end position="413"/>
    </location>
</feature>
<feature type="region of interest" description="Disordered" evidence="1">
    <location>
        <begin position="1"/>
        <end position="309"/>
    </location>
</feature>
<feature type="compositionally biased region" description="Polar residues" evidence="1">
    <location>
        <begin position="756"/>
        <end position="767"/>
    </location>
</feature>
<dbReference type="OrthoDB" id="3058872at2759"/>
<name>A0A5C3NCV2_9AGAM</name>
<feature type="compositionally biased region" description="Basic residues" evidence="1">
    <location>
        <begin position="1040"/>
        <end position="1050"/>
    </location>
</feature>
<feature type="compositionally biased region" description="Polar residues" evidence="1">
    <location>
        <begin position="94"/>
        <end position="123"/>
    </location>
</feature>
<feature type="region of interest" description="Disordered" evidence="1">
    <location>
        <begin position="1343"/>
        <end position="1385"/>
    </location>
</feature>
<evidence type="ECO:0000313" key="3">
    <source>
        <dbReference type="Proteomes" id="UP000305948"/>
    </source>
</evidence>
<evidence type="ECO:0000256" key="1">
    <source>
        <dbReference type="SAM" id="MobiDB-lite"/>
    </source>
</evidence>
<feature type="compositionally biased region" description="Basic and acidic residues" evidence="1">
    <location>
        <begin position="1524"/>
        <end position="1537"/>
    </location>
</feature>